<organism evidence="2">
    <name type="scientific">Blastobotrys adeninivorans</name>
    <name type="common">Yeast</name>
    <name type="synonym">Arxula adeninivorans</name>
    <dbReference type="NCBI Taxonomy" id="409370"/>
    <lineage>
        <taxon>Eukaryota</taxon>
        <taxon>Fungi</taxon>
        <taxon>Dikarya</taxon>
        <taxon>Ascomycota</taxon>
        <taxon>Saccharomycotina</taxon>
        <taxon>Dipodascomycetes</taxon>
        <taxon>Dipodascales</taxon>
        <taxon>Trichomonascaceae</taxon>
        <taxon>Blastobotrys</taxon>
    </lineage>
</organism>
<dbReference type="AlphaFoldDB" id="A0A060TCA7"/>
<evidence type="ECO:0000256" key="1">
    <source>
        <dbReference type="SAM" id="MobiDB-lite"/>
    </source>
</evidence>
<sequence>MVGYPEITAVLLGMSVHTSVYNNLFDLRSNSYIDCGGATKVGLRTMSKYNEHGNEPTNSIVTDLVVVSISSSGPQNPPSPCGPKPFTFSA</sequence>
<protein>
    <submittedName>
        <fullName evidence="2">ARAD1B22242p</fullName>
    </submittedName>
</protein>
<proteinExistence type="predicted"/>
<evidence type="ECO:0000313" key="2">
    <source>
        <dbReference type="EMBL" id="CDP36841.1"/>
    </source>
</evidence>
<gene>
    <name evidence="2" type="ORF">GNLVRS02_ARAD1B22242g</name>
</gene>
<reference evidence="2" key="2">
    <citation type="submission" date="2014-06" db="EMBL/GenBank/DDBJ databases">
        <title>The complete genome of Blastobotrys (Arxula) adeninivorans LS3 - a yeast of biotechnological interest.</title>
        <authorList>
            <person name="Kunze G."/>
            <person name="Gaillardin C."/>
            <person name="Czernicka M."/>
            <person name="Durrens P."/>
            <person name="Martin T."/>
            <person name="Boer E."/>
            <person name="Gabaldon T."/>
            <person name="Cruz J."/>
            <person name="Talla E."/>
            <person name="Marck C."/>
            <person name="Goffeau A."/>
            <person name="Barbe V."/>
            <person name="Baret P."/>
            <person name="Baronian K."/>
            <person name="Beier S."/>
            <person name="Bleykasten C."/>
            <person name="Bode R."/>
            <person name="Casaregola S."/>
            <person name="Despons L."/>
            <person name="Fairhead C."/>
            <person name="Giersberg M."/>
            <person name="Gierski P."/>
            <person name="Hahnel U."/>
            <person name="Hartmann A."/>
            <person name="Jankowska D."/>
            <person name="Jubin C."/>
            <person name="Jung P."/>
            <person name="Lafontaine I."/>
            <person name="Leh-Louis V."/>
            <person name="Lemaire M."/>
            <person name="Marcet-Houben M."/>
            <person name="Mascher M."/>
            <person name="Morel G."/>
            <person name="Richard G.-F."/>
            <person name="Riechen J."/>
            <person name="Sacerdot C."/>
            <person name="Sarkar A."/>
            <person name="Savel G."/>
            <person name="Schacherer J."/>
            <person name="Sherman D."/>
            <person name="Straub M.-L."/>
            <person name="Stein N."/>
            <person name="Thierry A."/>
            <person name="Trautwein-Schult A."/>
            <person name="Westhof E."/>
            <person name="Worch S."/>
            <person name="Dujon B."/>
            <person name="Souciet J.-L."/>
            <person name="Wincker P."/>
            <person name="Scholz U."/>
            <person name="Neuveglise N."/>
        </authorList>
    </citation>
    <scope>NUCLEOTIDE SEQUENCE</scope>
    <source>
        <strain evidence="2">LS3</strain>
    </source>
</reference>
<feature type="region of interest" description="Disordered" evidence="1">
    <location>
        <begin position="70"/>
        <end position="90"/>
    </location>
</feature>
<reference evidence="2" key="1">
    <citation type="submission" date="2014-02" db="EMBL/GenBank/DDBJ databases">
        <authorList>
            <person name="Genoscope - CEA"/>
        </authorList>
    </citation>
    <scope>NUCLEOTIDE SEQUENCE</scope>
    <source>
        <strain evidence="2">LS3</strain>
    </source>
</reference>
<dbReference type="EMBL" id="HG937692">
    <property type="protein sequence ID" value="CDP36841.1"/>
    <property type="molecule type" value="Genomic_DNA"/>
</dbReference>
<name>A0A060TCA7_BLAAD</name>
<accession>A0A060TCA7</accession>